<evidence type="ECO:0008006" key="4">
    <source>
        <dbReference type="Google" id="ProtNLM"/>
    </source>
</evidence>
<reference evidence="2" key="1">
    <citation type="submission" date="2022-07" db="EMBL/GenBank/DDBJ databases">
        <authorList>
            <person name="Jung M.-Y."/>
            <person name="Lee M."/>
        </authorList>
    </citation>
    <scope>NUCLEOTIDE SEQUENCE</scope>
    <source>
        <strain evidence="2">S8</strain>
    </source>
</reference>
<name>A0ABT1WLM9_9LACT</name>
<protein>
    <recommendedName>
        <fullName evidence="4">DUF2871 family protein</fullName>
    </recommendedName>
</protein>
<keyword evidence="3" id="KW-1185">Reference proteome</keyword>
<reference evidence="2" key="3">
    <citation type="journal article" date="2023" name="Microbiol. Resour. Announc.">
        <title>Draft Genome Sequence of Granulicatella sp. Strain S8, Isolated from a Marine Fish, Seriola quinqueradiata.</title>
        <authorList>
            <person name="Lee M."/>
            <person name="Farooq A."/>
            <person name="Jeong J.B."/>
            <person name="Jung M.Y."/>
        </authorList>
    </citation>
    <scope>NUCLEOTIDE SEQUENCE</scope>
    <source>
        <strain evidence="2">S8</strain>
    </source>
</reference>
<keyword evidence="1" id="KW-1133">Transmembrane helix</keyword>
<reference evidence="2" key="2">
    <citation type="journal article" date="2023" name="Curr. Microbiol.">
        <title>Granulicatella seriolae sp. nov., a Novel Facultative Anaerobe Isolated from Yellowtail Marine Fish.</title>
        <authorList>
            <person name="Lee M."/>
            <person name="Choi Y.J."/>
            <person name="Farooq A."/>
            <person name="Jeong J.B."/>
            <person name="Jung M.Y."/>
        </authorList>
    </citation>
    <scope>NUCLEOTIDE SEQUENCE</scope>
    <source>
        <strain evidence="2">S8</strain>
    </source>
</reference>
<feature type="transmembrane region" description="Helical" evidence="1">
    <location>
        <begin position="5"/>
        <end position="25"/>
    </location>
</feature>
<sequence>MLRRLFSLFFWASLIYYILFSQLAFLQNWVNTSQVGVVFHTLVGVLFVIGLLSYILRIIHYLFVK</sequence>
<proteinExistence type="predicted"/>
<accession>A0ABT1WLM9</accession>
<dbReference type="Proteomes" id="UP001059480">
    <property type="component" value="Unassembled WGS sequence"/>
</dbReference>
<dbReference type="EMBL" id="JANHNZ010000002">
    <property type="protein sequence ID" value="MCQ9209423.1"/>
    <property type="molecule type" value="Genomic_DNA"/>
</dbReference>
<evidence type="ECO:0000313" key="3">
    <source>
        <dbReference type="Proteomes" id="UP001059480"/>
    </source>
</evidence>
<gene>
    <name evidence="2" type="ORF">NPA36_02560</name>
</gene>
<organism evidence="2 3">
    <name type="scientific">Granulicatella seriolae</name>
    <dbReference type="NCBI Taxonomy" id="2967226"/>
    <lineage>
        <taxon>Bacteria</taxon>
        <taxon>Bacillati</taxon>
        <taxon>Bacillota</taxon>
        <taxon>Bacilli</taxon>
        <taxon>Lactobacillales</taxon>
        <taxon>Carnobacteriaceae</taxon>
        <taxon>Granulicatella</taxon>
    </lineage>
</organism>
<keyword evidence="1" id="KW-0472">Membrane</keyword>
<dbReference type="RefSeq" id="WP_256944539.1">
    <property type="nucleotide sequence ID" value="NZ_JANHNZ010000002.1"/>
</dbReference>
<comment type="caution">
    <text evidence="2">The sequence shown here is derived from an EMBL/GenBank/DDBJ whole genome shotgun (WGS) entry which is preliminary data.</text>
</comment>
<keyword evidence="1" id="KW-0812">Transmembrane</keyword>
<evidence type="ECO:0000313" key="2">
    <source>
        <dbReference type="EMBL" id="MCQ9209423.1"/>
    </source>
</evidence>
<feature type="transmembrane region" description="Helical" evidence="1">
    <location>
        <begin position="37"/>
        <end position="56"/>
    </location>
</feature>
<evidence type="ECO:0000256" key="1">
    <source>
        <dbReference type="SAM" id="Phobius"/>
    </source>
</evidence>